<keyword evidence="5" id="KW-1185">Reference proteome</keyword>
<evidence type="ECO:0000256" key="2">
    <source>
        <dbReference type="SAM" id="SignalP"/>
    </source>
</evidence>
<accession>A0ABW1ET83</accession>
<evidence type="ECO:0000259" key="3">
    <source>
        <dbReference type="Pfam" id="PF14016"/>
    </source>
</evidence>
<evidence type="ECO:0000313" key="5">
    <source>
        <dbReference type="Proteomes" id="UP001596067"/>
    </source>
</evidence>
<protein>
    <submittedName>
        <fullName evidence="4">DUF4232 domain-containing protein</fullName>
    </submittedName>
</protein>
<evidence type="ECO:0000256" key="1">
    <source>
        <dbReference type="SAM" id="MobiDB-lite"/>
    </source>
</evidence>
<gene>
    <name evidence="4" type="ORF">ACFP0N_08335</name>
</gene>
<proteinExistence type="predicted"/>
<feature type="region of interest" description="Disordered" evidence="1">
    <location>
        <begin position="26"/>
        <end position="50"/>
    </location>
</feature>
<feature type="compositionally biased region" description="Low complexity" evidence="1">
    <location>
        <begin position="26"/>
        <end position="46"/>
    </location>
</feature>
<name>A0ABW1ET83_9ACTN</name>
<dbReference type="RefSeq" id="WP_313762845.1">
    <property type="nucleotide sequence ID" value="NZ_BAAAVH010000039.1"/>
</dbReference>
<dbReference type="EMBL" id="JBHSOD010000007">
    <property type="protein sequence ID" value="MFC5884981.1"/>
    <property type="molecule type" value="Genomic_DNA"/>
</dbReference>
<feature type="chain" id="PRO_5047382605" evidence="2">
    <location>
        <begin position="22"/>
        <end position="287"/>
    </location>
</feature>
<dbReference type="InterPro" id="IPR025326">
    <property type="entry name" value="DUF4232"/>
</dbReference>
<keyword evidence="2" id="KW-0732">Signal</keyword>
<comment type="caution">
    <text evidence="4">The sequence shown here is derived from an EMBL/GenBank/DDBJ whole genome shotgun (WGS) entry which is preliminary data.</text>
</comment>
<reference evidence="5" key="1">
    <citation type="journal article" date="2019" name="Int. J. Syst. Evol. Microbiol.">
        <title>The Global Catalogue of Microorganisms (GCM) 10K type strain sequencing project: providing services to taxonomists for standard genome sequencing and annotation.</title>
        <authorList>
            <consortium name="The Broad Institute Genomics Platform"/>
            <consortium name="The Broad Institute Genome Sequencing Center for Infectious Disease"/>
            <person name="Wu L."/>
            <person name="Ma J."/>
        </authorList>
    </citation>
    <scope>NUCLEOTIDE SEQUENCE [LARGE SCALE GENOMIC DNA]</scope>
    <source>
        <strain evidence="5">CGMCC 4.1469</strain>
    </source>
</reference>
<feature type="domain" description="DUF4232" evidence="3">
    <location>
        <begin position="145"/>
        <end position="281"/>
    </location>
</feature>
<sequence>MAAAAAAAVAAALVAGCGSVAATTAAPGTSGSAGPCGTPPGSAAPSGQGGVRITAAGPACAEYEVTNPGSEPSDVTVVFSRLSADGGALDNVTRTVPAIAPGATVTATVDLGGRETTRAGTGPRVKILRVRRVPSAEAPQPAGPCPASGLRLYADEGDAAMGLRVVGLHLRNCGSTTVTVNGYPKLQLLDLEHRPIDGVRILPGGAEITTGTGADDPPQEIALQPGQGARSTLVWRNTTQDGAPVNAPYVRVRAFPDAAPVMVTPELDLGTTGRLGVGAWTREGGSA</sequence>
<feature type="signal peptide" evidence="2">
    <location>
        <begin position="1"/>
        <end position="21"/>
    </location>
</feature>
<dbReference type="Proteomes" id="UP001596067">
    <property type="component" value="Unassembled WGS sequence"/>
</dbReference>
<organism evidence="4 5">
    <name type="scientific">Kitasatospora aburaviensis</name>
    <dbReference type="NCBI Taxonomy" id="67265"/>
    <lineage>
        <taxon>Bacteria</taxon>
        <taxon>Bacillati</taxon>
        <taxon>Actinomycetota</taxon>
        <taxon>Actinomycetes</taxon>
        <taxon>Kitasatosporales</taxon>
        <taxon>Streptomycetaceae</taxon>
        <taxon>Kitasatospora</taxon>
    </lineage>
</organism>
<dbReference type="Pfam" id="PF14016">
    <property type="entry name" value="DUF4232"/>
    <property type="match status" value="1"/>
</dbReference>
<evidence type="ECO:0000313" key="4">
    <source>
        <dbReference type="EMBL" id="MFC5884981.1"/>
    </source>
</evidence>